<name>A0A255FZV2_9ACTN</name>
<protein>
    <submittedName>
        <fullName evidence="3">Uncharacterized protein</fullName>
    </submittedName>
</protein>
<sequence>MKTSDDTARARRRLICLIAAGVVLLVLAAIGVYGLLTGPADPHTPGPDDRDVQVPSAPAEPTPRLATIAPSVDPEEFAGNVAHALFTWDTASGLFPLDYTSVLLDVGDPTGTEQAGLASDIASYLPTREAWLDLRQYSTSQHLSIDETFVPDQWAEAVEQAQPGQLPEGATAITIEGTRHREGIWNDEPVASEHAVAFTIFLACPPDTDSDTDSDEPDDGESPQSEDEAAASCYLLRLSVLDSPLH</sequence>
<evidence type="ECO:0000313" key="4">
    <source>
        <dbReference type="Proteomes" id="UP000215896"/>
    </source>
</evidence>
<dbReference type="AlphaFoldDB" id="A0A255FZV2"/>
<dbReference type="Proteomes" id="UP000215896">
    <property type="component" value="Unassembled WGS sequence"/>
</dbReference>
<feature type="region of interest" description="Disordered" evidence="1">
    <location>
        <begin position="40"/>
        <end position="62"/>
    </location>
</feature>
<comment type="caution">
    <text evidence="3">The sequence shown here is derived from an EMBL/GenBank/DDBJ whole genome shotgun (WGS) entry which is preliminary data.</text>
</comment>
<keyword evidence="4" id="KW-1185">Reference proteome</keyword>
<reference evidence="3 4" key="1">
    <citation type="submission" date="2017-07" db="EMBL/GenBank/DDBJ databases">
        <title>Draft whole genome sequences of clinical Proprionibacteriaceae strains.</title>
        <authorList>
            <person name="Bernier A.-M."/>
            <person name="Bernard K."/>
            <person name="Domingo M.-C."/>
        </authorList>
    </citation>
    <scope>NUCLEOTIDE SEQUENCE [LARGE SCALE GENOMIC DNA]</scope>
    <source>
        <strain evidence="3 4">NML 030167</strain>
    </source>
</reference>
<dbReference type="EMBL" id="NMVO01000018">
    <property type="protein sequence ID" value="OYO08841.1"/>
    <property type="molecule type" value="Genomic_DNA"/>
</dbReference>
<dbReference type="OrthoDB" id="3239891at2"/>
<gene>
    <name evidence="3" type="ORF">CGZ94_20325</name>
</gene>
<proteinExistence type="predicted"/>
<evidence type="ECO:0000313" key="3">
    <source>
        <dbReference type="EMBL" id="OYO08841.1"/>
    </source>
</evidence>
<keyword evidence="2" id="KW-1133">Transmembrane helix</keyword>
<feature type="region of interest" description="Disordered" evidence="1">
    <location>
        <begin position="205"/>
        <end position="229"/>
    </location>
</feature>
<keyword evidence="2" id="KW-0812">Transmembrane</keyword>
<organism evidence="3 4">
    <name type="scientific">Enemella evansiae</name>
    <dbReference type="NCBI Taxonomy" id="2016499"/>
    <lineage>
        <taxon>Bacteria</taxon>
        <taxon>Bacillati</taxon>
        <taxon>Actinomycetota</taxon>
        <taxon>Actinomycetes</taxon>
        <taxon>Propionibacteriales</taxon>
        <taxon>Propionibacteriaceae</taxon>
        <taxon>Enemella</taxon>
    </lineage>
</organism>
<feature type="transmembrane region" description="Helical" evidence="2">
    <location>
        <begin position="14"/>
        <end position="36"/>
    </location>
</feature>
<keyword evidence="2" id="KW-0472">Membrane</keyword>
<evidence type="ECO:0000256" key="2">
    <source>
        <dbReference type="SAM" id="Phobius"/>
    </source>
</evidence>
<dbReference type="RefSeq" id="WP_094407097.1">
    <property type="nucleotide sequence ID" value="NZ_NMVO01000018.1"/>
</dbReference>
<accession>A0A255FZV2</accession>
<feature type="compositionally biased region" description="Acidic residues" evidence="1">
    <location>
        <begin position="208"/>
        <end position="229"/>
    </location>
</feature>
<evidence type="ECO:0000256" key="1">
    <source>
        <dbReference type="SAM" id="MobiDB-lite"/>
    </source>
</evidence>